<protein>
    <submittedName>
        <fullName evidence="1">Uncharacterized protein</fullName>
    </submittedName>
</protein>
<accession>A0A1Z4LRF4</accession>
<dbReference type="Proteomes" id="UP000218418">
    <property type="component" value="Chromosome"/>
</dbReference>
<evidence type="ECO:0000313" key="2">
    <source>
        <dbReference type="Proteomes" id="UP000218418"/>
    </source>
</evidence>
<evidence type="ECO:0000313" key="1">
    <source>
        <dbReference type="EMBL" id="BAY83820.1"/>
    </source>
</evidence>
<dbReference type="OrthoDB" id="9840878at2"/>
<name>A0A1Z4LRF4_9CYAN</name>
<sequence>MNLPLEMKSLPVVTCAKDLTNFKYGTMSKWVLYDNFTVNYEWPCPDKNNSRKHEIEFENLPLDIRIMLAKEAIKTPSLKYLESDKMLLLVHLAVLNN</sequence>
<organism evidence="1 2">
    <name type="scientific">Calothrix parasitica NIES-267</name>
    <dbReference type="NCBI Taxonomy" id="1973488"/>
    <lineage>
        <taxon>Bacteria</taxon>
        <taxon>Bacillati</taxon>
        <taxon>Cyanobacteriota</taxon>
        <taxon>Cyanophyceae</taxon>
        <taxon>Nostocales</taxon>
        <taxon>Calotrichaceae</taxon>
        <taxon>Calothrix</taxon>
    </lineage>
</organism>
<proteinExistence type="predicted"/>
<dbReference type="EMBL" id="AP018227">
    <property type="protein sequence ID" value="BAY83820.1"/>
    <property type="molecule type" value="Genomic_DNA"/>
</dbReference>
<gene>
    <name evidence="1" type="ORF">NIES267_33140</name>
</gene>
<keyword evidence="2" id="KW-1185">Reference proteome</keyword>
<dbReference type="AlphaFoldDB" id="A0A1Z4LRF4"/>
<reference evidence="1 2" key="1">
    <citation type="submission" date="2017-06" db="EMBL/GenBank/DDBJ databases">
        <title>Genome sequencing of cyanobaciteial culture collection at National Institute for Environmental Studies (NIES).</title>
        <authorList>
            <person name="Hirose Y."/>
            <person name="Shimura Y."/>
            <person name="Fujisawa T."/>
            <person name="Nakamura Y."/>
            <person name="Kawachi M."/>
        </authorList>
    </citation>
    <scope>NUCLEOTIDE SEQUENCE [LARGE SCALE GENOMIC DNA]</scope>
    <source>
        <strain evidence="1 2">NIES-267</strain>
    </source>
</reference>